<sequence length="114" mass="13251">MASTKKSGKATNMKHQPASYHMMDEHEIYFSSLWAPHWKQIDDYKPTRFHETHDPGYDDGPRARTQQQETAKTYNENNGGEKVRGEDVDVDAEEFIGRKHKNFELSKCMSMIAE</sequence>
<dbReference type="EMBL" id="BSYO01000030">
    <property type="protein sequence ID" value="GMH26073.1"/>
    <property type="molecule type" value="Genomic_DNA"/>
</dbReference>
<evidence type="ECO:0000313" key="3">
    <source>
        <dbReference type="Proteomes" id="UP001279734"/>
    </source>
</evidence>
<feature type="region of interest" description="Disordered" evidence="1">
    <location>
        <begin position="47"/>
        <end position="66"/>
    </location>
</feature>
<proteinExistence type="predicted"/>
<accession>A0AAD3T9K9</accession>
<name>A0AAD3T9K9_NEPGR</name>
<comment type="caution">
    <text evidence="2">The sequence shown here is derived from an EMBL/GenBank/DDBJ whole genome shotgun (WGS) entry which is preliminary data.</text>
</comment>
<organism evidence="2 3">
    <name type="scientific">Nepenthes gracilis</name>
    <name type="common">Slender pitcher plant</name>
    <dbReference type="NCBI Taxonomy" id="150966"/>
    <lineage>
        <taxon>Eukaryota</taxon>
        <taxon>Viridiplantae</taxon>
        <taxon>Streptophyta</taxon>
        <taxon>Embryophyta</taxon>
        <taxon>Tracheophyta</taxon>
        <taxon>Spermatophyta</taxon>
        <taxon>Magnoliopsida</taxon>
        <taxon>eudicotyledons</taxon>
        <taxon>Gunneridae</taxon>
        <taxon>Pentapetalae</taxon>
        <taxon>Caryophyllales</taxon>
        <taxon>Nepenthaceae</taxon>
        <taxon>Nepenthes</taxon>
    </lineage>
</organism>
<evidence type="ECO:0000256" key="1">
    <source>
        <dbReference type="SAM" id="MobiDB-lite"/>
    </source>
</evidence>
<evidence type="ECO:0000313" key="2">
    <source>
        <dbReference type="EMBL" id="GMH26073.1"/>
    </source>
</evidence>
<dbReference type="Proteomes" id="UP001279734">
    <property type="component" value="Unassembled WGS sequence"/>
</dbReference>
<feature type="compositionally biased region" description="Basic and acidic residues" evidence="1">
    <location>
        <begin position="47"/>
        <end position="62"/>
    </location>
</feature>
<keyword evidence="3" id="KW-1185">Reference proteome</keyword>
<gene>
    <name evidence="2" type="ORF">Nepgr_027916</name>
</gene>
<protein>
    <submittedName>
        <fullName evidence="2">Uncharacterized protein</fullName>
    </submittedName>
</protein>
<reference evidence="2" key="1">
    <citation type="submission" date="2023-05" db="EMBL/GenBank/DDBJ databases">
        <title>Nepenthes gracilis genome sequencing.</title>
        <authorList>
            <person name="Fukushima K."/>
        </authorList>
    </citation>
    <scope>NUCLEOTIDE SEQUENCE</scope>
    <source>
        <strain evidence="2">SING2019-196</strain>
    </source>
</reference>
<dbReference type="AlphaFoldDB" id="A0AAD3T9K9"/>